<organism evidence="2 3">
    <name type="scientific">Plasmodium cynomolgi (strain B)</name>
    <dbReference type="NCBI Taxonomy" id="1120755"/>
    <lineage>
        <taxon>Eukaryota</taxon>
        <taxon>Sar</taxon>
        <taxon>Alveolata</taxon>
        <taxon>Apicomplexa</taxon>
        <taxon>Aconoidasida</taxon>
        <taxon>Haemosporida</taxon>
        <taxon>Plasmodiidae</taxon>
        <taxon>Plasmodium</taxon>
        <taxon>Plasmodium (Plasmodium)</taxon>
    </lineage>
</organism>
<name>K6UM21_PLACD</name>
<dbReference type="GeneID" id="14694597"/>
<keyword evidence="1" id="KW-0812">Transmembrane</keyword>
<accession>K6UM21</accession>
<dbReference type="OrthoDB" id="387088at2759"/>
<proteinExistence type="predicted"/>
<keyword evidence="3" id="KW-1185">Reference proteome</keyword>
<dbReference type="EMBL" id="DF157104">
    <property type="protein sequence ID" value="GAB68223.1"/>
    <property type="molecule type" value="Genomic_DNA"/>
</dbReference>
<evidence type="ECO:0000256" key="1">
    <source>
        <dbReference type="SAM" id="Phobius"/>
    </source>
</evidence>
<dbReference type="AlphaFoldDB" id="K6UM21"/>
<reference evidence="2 3" key="1">
    <citation type="journal article" date="2012" name="Nat. Genet.">
        <title>Plasmodium cynomolgi genome sequences provide insight into Plasmodium vivax and the monkey malaria clade.</title>
        <authorList>
            <person name="Tachibana S."/>
            <person name="Sullivan S.A."/>
            <person name="Kawai S."/>
            <person name="Nakamura S."/>
            <person name="Kim H.R."/>
            <person name="Goto N."/>
            <person name="Arisue N."/>
            <person name="Palacpac N.M.Q."/>
            <person name="Honma H."/>
            <person name="Yagi M."/>
            <person name="Tougan T."/>
            <person name="Katakai Y."/>
            <person name="Kaneko O."/>
            <person name="Mita T."/>
            <person name="Kita K."/>
            <person name="Yasutomi Y."/>
            <person name="Sutton P.L."/>
            <person name="Shakhbatyan R."/>
            <person name="Horii T."/>
            <person name="Yasunaga T."/>
            <person name="Barnwell J.W."/>
            <person name="Escalante A.A."/>
            <person name="Carlton J.M."/>
            <person name="Tanabe K."/>
        </authorList>
    </citation>
    <scope>NUCLEOTIDE SEQUENCE [LARGE SCALE GENOMIC DNA]</scope>
    <source>
        <strain evidence="2 3">B</strain>
    </source>
</reference>
<dbReference type="KEGG" id="pcy:PCYB_127880"/>
<dbReference type="Proteomes" id="UP000006319">
    <property type="component" value="Chromosome 12"/>
</dbReference>
<dbReference type="RefSeq" id="XP_004224170.1">
    <property type="nucleotide sequence ID" value="XM_004224122.1"/>
</dbReference>
<keyword evidence="1" id="KW-1133">Transmembrane helix</keyword>
<evidence type="ECO:0000313" key="3">
    <source>
        <dbReference type="Proteomes" id="UP000006319"/>
    </source>
</evidence>
<gene>
    <name evidence="2" type="ORF">PCYB_127880</name>
</gene>
<keyword evidence="1" id="KW-0472">Membrane</keyword>
<protein>
    <submittedName>
        <fullName evidence="2">Uncharacterized protein</fullName>
    </submittedName>
</protein>
<feature type="transmembrane region" description="Helical" evidence="1">
    <location>
        <begin position="35"/>
        <end position="58"/>
    </location>
</feature>
<dbReference type="OMA" id="FEQPEIN"/>
<sequence length="94" mass="10086">MTSDINSLAGEALNTINDELPNVISTDEATANSSFILILAITLIVIYIGLIFSVGLPLSQEEGAANLGFIDLPIDDEIPHSDAEQETFQQPEIN</sequence>
<dbReference type="VEuPathDB" id="PlasmoDB:PCYB_127880"/>
<evidence type="ECO:0000313" key="2">
    <source>
        <dbReference type="EMBL" id="GAB68223.1"/>
    </source>
</evidence>